<dbReference type="Proteomes" id="UP000242715">
    <property type="component" value="Unassembled WGS sequence"/>
</dbReference>
<sequence>MSSRAMLVKTLKDQLTLDRKGFQLRSSQTCSKVSLGFSWNSDILNRGGSKLRGRERAPLSANSNIHTRTYFHPKTLGRATPELDP</sequence>
<evidence type="ECO:0000313" key="1">
    <source>
        <dbReference type="EMBL" id="GAU32118.1"/>
    </source>
</evidence>
<accession>A0A2Z6MJ59</accession>
<name>A0A2Z6MJ59_TRISU</name>
<dbReference type="EMBL" id="DF973483">
    <property type="protein sequence ID" value="GAU32118.1"/>
    <property type="molecule type" value="Genomic_DNA"/>
</dbReference>
<protein>
    <submittedName>
        <fullName evidence="1">Uncharacterized protein</fullName>
    </submittedName>
</protein>
<reference evidence="2" key="1">
    <citation type="journal article" date="2017" name="Front. Plant Sci.">
        <title>Climate Clever Clovers: New Paradigm to Reduce the Environmental Footprint of Ruminants by Breeding Low Methanogenic Forages Utilizing Haplotype Variation.</title>
        <authorList>
            <person name="Kaur P."/>
            <person name="Appels R."/>
            <person name="Bayer P.E."/>
            <person name="Keeble-Gagnere G."/>
            <person name="Wang J."/>
            <person name="Hirakawa H."/>
            <person name="Shirasawa K."/>
            <person name="Vercoe P."/>
            <person name="Stefanova K."/>
            <person name="Durmic Z."/>
            <person name="Nichols P."/>
            <person name="Revell C."/>
            <person name="Isobe S.N."/>
            <person name="Edwards D."/>
            <person name="Erskine W."/>
        </authorList>
    </citation>
    <scope>NUCLEOTIDE SEQUENCE [LARGE SCALE GENOMIC DNA]</scope>
    <source>
        <strain evidence="2">cv. Daliak</strain>
    </source>
</reference>
<evidence type="ECO:0000313" key="2">
    <source>
        <dbReference type="Proteomes" id="UP000242715"/>
    </source>
</evidence>
<organism evidence="1 2">
    <name type="scientific">Trifolium subterraneum</name>
    <name type="common">Subterranean clover</name>
    <dbReference type="NCBI Taxonomy" id="3900"/>
    <lineage>
        <taxon>Eukaryota</taxon>
        <taxon>Viridiplantae</taxon>
        <taxon>Streptophyta</taxon>
        <taxon>Embryophyta</taxon>
        <taxon>Tracheophyta</taxon>
        <taxon>Spermatophyta</taxon>
        <taxon>Magnoliopsida</taxon>
        <taxon>eudicotyledons</taxon>
        <taxon>Gunneridae</taxon>
        <taxon>Pentapetalae</taxon>
        <taxon>rosids</taxon>
        <taxon>fabids</taxon>
        <taxon>Fabales</taxon>
        <taxon>Fabaceae</taxon>
        <taxon>Papilionoideae</taxon>
        <taxon>50 kb inversion clade</taxon>
        <taxon>NPAAA clade</taxon>
        <taxon>Hologalegina</taxon>
        <taxon>IRL clade</taxon>
        <taxon>Trifolieae</taxon>
        <taxon>Trifolium</taxon>
    </lineage>
</organism>
<gene>
    <name evidence="1" type="ORF">TSUD_358020</name>
</gene>
<proteinExistence type="predicted"/>
<keyword evidence="2" id="KW-1185">Reference proteome</keyword>
<dbReference type="AlphaFoldDB" id="A0A2Z6MJ59"/>